<evidence type="ECO:0000259" key="1">
    <source>
        <dbReference type="Pfam" id="PF20178"/>
    </source>
</evidence>
<sequence length="182" mass="20868">MVKSLASCLLDNEWDRSDALESVNFCGGSKPHYIYEDFDKEGGPHFAFDESAMKTGIPCNTLSISTGGQVHTVKTSISNEKFYLYSAIYKSNLKYDFTPKTHWSISPEIIRNIAGSIDLETEYKNYLNNYWDDNYYNFSKHLRLVFIKSVLLQYEEHSLSEKGATLAINAVTEREESVEIKF</sequence>
<dbReference type="Pfam" id="PF20178">
    <property type="entry name" value="ToxA_N"/>
    <property type="match status" value="1"/>
</dbReference>
<evidence type="ECO:0000313" key="3">
    <source>
        <dbReference type="Proteomes" id="UP001168821"/>
    </source>
</evidence>
<proteinExistence type="predicted"/>
<feature type="domain" description="Dermonecrotic toxin N-terminal" evidence="1">
    <location>
        <begin position="82"/>
        <end position="173"/>
    </location>
</feature>
<dbReference type="EMBL" id="JALNTZ010002347">
    <property type="protein sequence ID" value="KAJ3617946.1"/>
    <property type="molecule type" value="Genomic_DNA"/>
</dbReference>
<accession>A0AA38HHG7</accession>
<dbReference type="Proteomes" id="UP001168821">
    <property type="component" value="Unassembled WGS sequence"/>
</dbReference>
<name>A0AA38HHG7_9CUCU</name>
<evidence type="ECO:0000313" key="2">
    <source>
        <dbReference type="EMBL" id="KAJ3617946.1"/>
    </source>
</evidence>
<organism evidence="2 3">
    <name type="scientific">Zophobas morio</name>
    <dbReference type="NCBI Taxonomy" id="2755281"/>
    <lineage>
        <taxon>Eukaryota</taxon>
        <taxon>Metazoa</taxon>
        <taxon>Ecdysozoa</taxon>
        <taxon>Arthropoda</taxon>
        <taxon>Hexapoda</taxon>
        <taxon>Insecta</taxon>
        <taxon>Pterygota</taxon>
        <taxon>Neoptera</taxon>
        <taxon>Endopterygota</taxon>
        <taxon>Coleoptera</taxon>
        <taxon>Polyphaga</taxon>
        <taxon>Cucujiformia</taxon>
        <taxon>Tenebrionidae</taxon>
        <taxon>Zophobas</taxon>
    </lineage>
</organism>
<gene>
    <name evidence="2" type="ORF">Zmor_008778</name>
</gene>
<keyword evidence="3" id="KW-1185">Reference proteome</keyword>
<comment type="caution">
    <text evidence="2">The sequence shown here is derived from an EMBL/GenBank/DDBJ whole genome shotgun (WGS) entry which is preliminary data.</text>
</comment>
<protein>
    <recommendedName>
        <fullName evidence="1">Dermonecrotic toxin N-terminal domain-containing protein</fullName>
    </recommendedName>
</protein>
<dbReference type="InterPro" id="IPR046673">
    <property type="entry name" value="ToxA_N"/>
</dbReference>
<reference evidence="2" key="1">
    <citation type="journal article" date="2023" name="G3 (Bethesda)">
        <title>Whole genome assemblies of Zophobas morio and Tenebrio molitor.</title>
        <authorList>
            <person name="Kaur S."/>
            <person name="Stinson S.A."/>
            <person name="diCenzo G.C."/>
        </authorList>
    </citation>
    <scope>NUCLEOTIDE SEQUENCE</scope>
    <source>
        <strain evidence="2">QUZm001</strain>
    </source>
</reference>
<feature type="non-terminal residue" evidence="2">
    <location>
        <position position="182"/>
    </location>
</feature>
<dbReference type="AlphaFoldDB" id="A0AA38HHG7"/>